<proteinExistence type="predicted"/>
<feature type="transmembrane region" description="Helical" evidence="2">
    <location>
        <begin position="6"/>
        <end position="24"/>
    </location>
</feature>
<reference evidence="3" key="2">
    <citation type="submission" date="2021-04" db="EMBL/GenBank/DDBJ databases">
        <authorList>
            <person name="Gilroy R."/>
        </authorList>
    </citation>
    <scope>NUCLEOTIDE SEQUENCE</scope>
    <source>
        <strain evidence="3">ChiHjej13B12-752</strain>
    </source>
</reference>
<evidence type="ECO:0000313" key="3">
    <source>
        <dbReference type="EMBL" id="HIW11618.1"/>
    </source>
</evidence>
<evidence type="ECO:0000313" key="4">
    <source>
        <dbReference type="Proteomes" id="UP000823989"/>
    </source>
</evidence>
<evidence type="ECO:0000256" key="2">
    <source>
        <dbReference type="SAM" id="Phobius"/>
    </source>
</evidence>
<protein>
    <submittedName>
        <fullName evidence="3">Uncharacterized protein</fullName>
    </submittedName>
</protein>
<organism evidence="3 4">
    <name type="scientific">Candidatus Salinicoccus stercoripullorum</name>
    <dbReference type="NCBI Taxonomy" id="2838756"/>
    <lineage>
        <taxon>Bacteria</taxon>
        <taxon>Bacillati</taxon>
        <taxon>Bacillota</taxon>
        <taxon>Bacilli</taxon>
        <taxon>Bacillales</taxon>
        <taxon>Staphylococcaceae</taxon>
        <taxon>Salinicoccus</taxon>
    </lineage>
</organism>
<dbReference type="Proteomes" id="UP000823989">
    <property type="component" value="Unassembled WGS sequence"/>
</dbReference>
<accession>A0A9D1QEJ0</accession>
<keyword evidence="2" id="KW-1133">Transmembrane helix</keyword>
<comment type="caution">
    <text evidence="3">The sequence shown here is derived from an EMBL/GenBank/DDBJ whole genome shotgun (WGS) entry which is preliminary data.</text>
</comment>
<dbReference type="AlphaFoldDB" id="A0A9D1QEJ0"/>
<name>A0A9D1QEJ0_9STAP</name>
<feature type="transmembrane region" description="Helical" evidence="2">
    <location>
        <begin position="83"/>
        <end position="109"/>
    </location>
</feature>
<keyword evidence="2" id="KW-0472">Membrane</keyword>
<keyword evidence="2" id="KW-0812">Transmembrane</keyword>
<gene>
    <name evidence="3" type="ORF">H9891_00415</name>
</gene>
<feature type="region of interest" description="Disordered" evidence="1">
    <location>
        <begin position="186"/>
        <end position="206"/>
    </location>
</feature>
<reference evidence="3" key="1">
    <citation type="journal article" date="2021" name="PeerJ">
        <title>Extensive microbial diversity within the chicken gut microbiome revealed by metagenomics and culture.</title>
        <authorList>
            <person name="Gilroy R."/>
            <person name="Ravi A."/>
            <person name="Getino M."/>
            <person name="Pursley I."/>
            <person name="Horton D.L."/>
            <person name="Alikhan N.F."/>
            <person name="Baker D."/>
            <person name="Gharbi K."/>
            <person name="Hall N."/>
            <person name="Watson M."/>
            <person name="Adriaenssens E.M."/>
            <person name="Foster-Nyarko E."/>
            <person name="Jarju S."/>
            <person name="Secka A."/>
            <person name="Antonio M."/>
            <person name="Oren A."/>
            <person name="Chaudhuri R.R."/>
            <person name="La Ragione R."/>
            <person name="Hildebrand F."/>
            <person name="Pallen M.J."/>
        </authorList>
    </citation>
    <scope>NUCLEOTIDE SEQUENCE</scope>
    <source>
        <strain evidence="3">ChiHjej13B12-752</strain>
    </source>
</reference>
<dbReference type="EMBL" id="DXHR01000001">
    <property type="protein sequence ID" value="HIW11618.1"/>
    <property type="molecule type" value="Genomic_DNA"/>
</dbReference>
<sequence length="206" mass="24275">MFGISELISLVISIFFILPVIVMLREIGYLCAATLLGAKNPRITLGAGPRLFKIGIFDMRRYYHLYSWFSYDSMRWNGKFSHIFLYLSPIMINVCAGVIINALLANGYLAEYDTFWNRFIFYAFYYVLFDSIPMKTLNGMPNNGMILYDLIRFGKRVDHNKTPFLPTTDGIEESYQDEMYQVDRNIREEKDRKIKMKEDKKKKTKR</sequence>
<evidence type="ECO:0000256" key="1">
    <source>
        <dbReference type="SAM" id="MobiDB-lite"/>
    </source>
</evidence>